<proteinExistence type="predicted"/>
<keyword evidence="2" id="KW-1185">Reference proteome</keyword>
<dbReference type="AlphaFoldDB" id="A0AAW0KW41"/>
<reference evidence="1 2" key="1">
    <citation type="journal article" date="2018" name="Sci. Data">
        <title>The draft genome sequence of cork oak.</title>
        <authorList>
            <person name="Ramos A.M."/>
            <person name="Usie A."/>
            <person name="Barbosa P."/>
            <person name="Barros P.M."/>
            <person name="Capote T."/>
            <person name="Chaves I."/>
            <person name="Simoes F."/>
            <person name="Abreu I."/>
            <person name="Carrasquinho I."/>
            <person name="Faro C."/>
            <person name="Guimaraes J.B."/>
            <person name="Mendonca D."/>
            <person name="Nobrega F."/>
            <person name="Rodrigues L."/>
            <person name="Saibo N.J.M."/>
            <person name="Varela M.C."/>
            <person name="Egas C."/>
            <person name="Matos J."/>
            <person name="Miguel C.M."/>
            <person name="Oliveira M.M."/>
            <person name="Ricardo C.P."/>
            <person name="Goncalves S."/>
        </authorList>
    </citation>
    <scope>NUCLEOTIDE SEQUENCE [LARGE SCALE GENOMIC DNA]</scope>
    <source>
        <strain evidence="2">cv. HL8</strain>
    </source>
</reference>
<comment type="caution">
    <text evidence="1">The sequence shown here is derived from an EMBL/GenBank/DDBJ whole genome shotgun (WGS) entry which is preliminary data.</text>
</comment>
<accession>A0AAW0KW41</accession>
<evidence type="ECO:0000313" key="2">
    <source>
        <dbReference type="Proteomes" id="UP000237347"/>
    </source>
</evidence>
<dbReference type="EMBL" id="PKMF04000212">
    <property type="protein sequence ID" value="KAK7842967.1"/>
    <property type="molecule type" value="Genomic_DNA"/>
</dbReference>
<evidence type="ECO:0000313" key="1">
    <source>
        <dbReference type="EMBL" id="KAK7842967.1"/>
    </source>
</evidence>
<gene>
    <name evidence="1" type="ORF">CFP56_013212</name>
</gene>
<dbReference type="Proteomes" id="UP000237347">
    <property type="component" value="Unassembled WGS sequence"/>
</dbReference>
<sequence length="75" mass="8394">MSFTGSKAMGSIRVTVTLECMVEESHTVTSLLQLLGLGKYNILFRAEEVSSCWMFTILAVYFEPDDLYGNKFSSV</sequence>
<protein>
    <submittedName>
        <fullName evidence="1">Uncharacterized protein</fullName>
    </submittedName>
</protein>
<name>A0AAW0KW41_QUESU</name>
<organism evidence="1 2">
    <name type="scientific">Quercus suber</name>
    <name type="common">Cork oak</name>
    <dbReference type="NCBI Taxonomy" id="58331"/>
    <lineage>
        <taxon>Eukaryota</taxon>
        <taxon>Viridiplantae</taxon>
        <taxon>Streptophyta</taxon>
        <taxon>Embryophyta</taxon>
        <taxon>Tracheophyta</taxon>
        <taxon>Spermatophyta</taxon>
        <taxon>Magnoliopsida</taxon>
        <taxon>eudicotyledons</taxon>
        <taxon>Gunneridae</taxon>
        <taxon>Pentapetalae</taxon>
        <taxon>rosids</taxon>
        <taxon>fabids</taxon>
        <taxon>Fagales</taxon>
        <taxon>Fagaceae</taxon>
        <taxon>Quercus</taxon>
    </lineage>
</organism>